<feature type="domain" description="GH18" evidence="2">
    <location>
        <begin position="146"/>
        <end position="407"/>
    </location>
</feature>
<gene>
    <name evidence="3" type="ORF">CRE_02485</name>
</gene>
<organism evidence="4">
    <name type="scientific">Caenorhabditis remanei</name>
    <name type="common">Caenorhabditis vulgaris</name>
    <dbReference type="NCBI Taxonomy" id="31234"/>
    <lineage>
        <taxon>Eukaryota</taxon>
        <taxon>Metazoa</taxon>
        <taxon>Ecdysozoa</taxon>
        <taxon>Nematoda</taxon>
        <taxon>Chromadorea</taxon>
        <taxon>Rhabditida</taxon>
        <taxon>Rhabditina</taxon>
        <taxon>Rhabditomorpha</taxon>
        <taxon>Rhabditoidea</taxon>
        <taxon>Rhabditidae</taxon>
        <taxon>Peloderinae</taxon>
        <taxon>Caenorhabditis</taxon>
    </lineage>
</organism>
<dbReference type="GO" id="GO:0008061">
    <property type="term" value="F:chitin binding"/>
    <property type="evidence" value="ECO:0007669"/>
    <property type="project" value="InterPro"/>
</dbReference>
<keyword evidence="4" id="KW-1185">Reference proteome</keyword>
<dbReference type="PANTHER" id="PTHR46073">
    <property type="entry name" value="CHITINASE"/>
    <property type="match status" value="1"/>
</dbReference>
<dbReference type="STRING" id="31234.E3MWS6"/>
<dbReference type="SUPFAM" id="SSF51445">
    <property type="entry name" value="(Trans)glycosidases"/>
    <property type="match status" value="1"/>
</dbReference>
<dbReference type="InterPro" id="IPR001223">
    <property type="entry name" value="Glyco_hydro18_cat"/>
</dbReference>
<evidence type="ECO:0000259" key="2">
    <source>
        <dbReference type="PROSITE" id="PS51910"/>
    </source>
</evidence>
<dbReference type="Proteomes" id="UP000008281">
    <property type="component" value="Unassembled WGS sequence"/>
</dbReference>
<sequence>MLRALSVVAQFGEPLISNCTDGILLTLWKRKSNQTIINQSKHWFYSNPPSWSSFMSRSVDSSNLHIQVCIDHRNKSTVSNTIIHQPFSIPFYDSVSISEEFIDSPPVNSRKRREILVASLVIFLFIFVFSTLIWYYYTNPNIECGKRIVAYYRGWGGRKVSDGQLSKLTHVICSSAVLNSQRNVSFGSKSREDAFSELVENSRKVNPGLKVIVSIGGGSQKSVDLMIESEGHENSTVPQSILSFLERYQADGVEFQWKHWPKDETNHQLLILRKIREVLPARYLLTLSLSSSEFPTTDYLTLDDLLNLVDFVSLTSFDYSASPGPFAPIASKSSQRNVEHTSKSYYCQTKQWEKINMGVAFYGRSWKNVLEPVHQMNETWTSENLDGDSVQWRKILKKADIFCSRMG</sequence>
<accession>E3MWS6</accession>
<dbReference type="GO" id="GO:0005975">
    <property type="term" value="P:carbohydrate metabolic process"/>
    <property type="evidence" value="ECO:0007669"/>
    <property type="project" value="InterPro"/>
</dbReference>
<dbReference type="InterPro" id="IPR011583">
    <property type="entry name" value="Chitinase_II/V-like_cat"/>
</dbReference>
<feature type="transmembrane region" description="Helical" evidence="1">
    <location>
        <begin position="115"/>
        <end position="137"/>
    </location>
</feature>
<dbReference type="OrthoDB" id="76388at2759"/>
<dbReference type="AlphaFoldDB" id="E3MWS6"/>
<evidence type="ECO:0000256" key="1">
    <source>
        <dbReference type="SAM" id="Phobius"/>
    </source>
</evidence>
<keyword evidence="1" id="KW-1133">Transmembrane helix</keyword>
<dbReference type="PROSITE" id="PS51910">
    <property type="entry name" value="GH18_2"/>
    <property type="match status" value="1"/>
</dbReference>
<dbReference type="EMBL" id="DS268488">
    <property type="protein sequence ID" value="EFP10775.1"/>
    <property type="molecule type" value="Genomic_DNA"/>
</dbReference>
<dbReference type="SMART" id="SM00636">
    <property type="entry name" value="Glyco_18"/>
    <property type="match status" value="1"/>
</dbReference>
<dbReference type="eggNOG" id="KOG2806">
    <property type="taxonomic scope" value="Eukaryota"/>
</dbReference>
<dbReference type="HOGENOM" id="CLU_676599_0_0_1"/>
<reference evidence="3" key="1">
    <citation type="submission" date="2007-07" db="EMBL/GenBank/DDBJ databases">
        <title>PCAP assembly of the Caenorhabditis remanei genome.</title>
        <authorList>
            <consortium name="The Caenorhabditis remanei Sequencing Consortium"/>
            <person name="Wilson R.K."/>
        </authorList>
    </citation>
    <scope>NUCLEOTIDE SEQUENCE [LARGE SCALE GENOMIC DNA]</scope>
    <source>
        <strain evidence="3">PB4641</strain>
    </source>
</reference>
<dbReference type="InParanoid" id="E3MWS6"/>
<name>E3MWS6_CAERE</name>
<dbReference type="CDD" id="cd00598">
    <property type="entry name" value="GH18_chitinase-like"/>
    <property type="match status" value="1"/>
</dbReference>
<dbReference type="InterPro" id="IPR017853">
    <property type="entry name" value="GH"/>
</dbReference>
<protein>
    <recommendedName>
        <fullName evidence="2">GH18 domain-containing protein</fullName>
    </recommendedName>
</protein>
<dbReference type="Gene3D" id="3.20.20.80">
    <property type="entry name" value="Glycosidases"/>
    <property type="match status" value="1"/>
</dbReference>
<keyword evidence="1" id="KW-0812">Transmembrane</keyword>
<dbReference type="PANTHER" id="PTHR46073:SF1">
    <property type="entry name" value="GH18 DOMAIN-CONTAINING PROTEIN-RELATED"/>
    <property type="match status" value="1"/>
</dbReference>
<keyword evidence="1" id="KW-0472">Membrane</keyword>
<dbReference type="Pfam" id="PF00704">
    <property type="entry name" value="Glyco_hydro_18"/>
    <property type="match status" value="1"/>
</dbReference>
<evidence type="ECO:0000313" key="4">
    <source>
        <dbReference type="Proteomes" id="UP000008281"/>
    </source>
</evidence>
<proteinExistence type="predicted"/>
<evidence type="ECO:0000313" key="3">
    <source>
        <dbReference type="EMBL" id="EFP10775.1"/>
    </source>
</evidence>